<reference evidence="1" key="1">
    <citation type="submission" date="2018-05" db="EMBL/GenBank/DDBJ databases">
        <authorList>
            <person name="Lanie J.A."/>
            <person name="Ng W.-L."/>
            <person name="Kazmierczak K.M."/>
            <person name="Andrzejewski T.M."/>
            <person name="Davidsen T.M."/>
            <person name="Wayne K.J."/>
            <person name="Tettelin H."/>
            <person name="Glass J.I."/>
            <person name="Rusch D."/>
            <person name="Podicherti R."/>
            <person name="Tsui H.-C.T."/>
            <person name="Winkler M.E."/>
        </authorList>
    </citation>
    <scope>NUCLEOTIDE SEQUENCE</scope>
</reference>
<dbReference type="AlphaFoldDB" id="A0A382QT50"/>
<proteinExistence type="predicted"/>
<feature type="non-terminal residue" evidence="1">
    <location>
        <position position="1"/>
    </location>
</feature>
<gene>
    <name evidence="1" type="ORF">METZ01_LOCUS340932</name>
</gene>
<accession>A0A382QT50</accession>
<evidence type="ECO:0000313" key="1">
    <source>
        <dbReference type="EMBL" id="SVC88078.1"/>
    </source>
</evidence>
<dbReference type="EMBL" id="UINC01116378">
    <property type="protein sequence ID" value="SVC88078.1"/>
    <property type="molecule type" value="Genomic_DNA"/>
</dbReference>
<organism evidence="1">
    <name type="scientific">marine metagenome</name>
    <dbReference type="NCBI Taxonomy" id="408172"/>
    <lineage>
        <taxon>unclassified sequences</taxon>
        <taxon>metagenomes</taxon>
        <taxon>ecological metagenomes</taxon>
    </lineage>
</organism>
<sequence length="39" mass="4157">VILIAMRQITAPTVLPIEAERPHATKSGLASACWGYAGY</sequence>
<name>A0A382QT50_9ZZZZ</name>
<protein>
    <submittedName>
        <fullName evidence="1">Uncharacterized protein</fullName>
    </submittedName>
</protein>